<dbReference type="PANTHER" id="PTHR43304">
    <property type="entry name" value="PHYTOCHROME-LIKE PROTEIN CPH1"/>
    <property type="match status" value="1"/>
</dbReference>
<dbReference type="Pfam" id="PF08447">
    <property type="entry name" value="PAS_3"/>
    <property type="match status" value="6"/>
</dbReference>
<dbReference type="CDD" id="cd00130">
    <property type="entry name" value="PAS"/>
    <property type="match status" value="11"/>
</dbReference>
<dbReference type="NCBIfam" id="TIGR00229">
    <property type="entry name" value="sensory_box"/>
    <property type="match status" value="12"/>
</dbReference>
<keyword evidence="5" id="KW-0418">Kinase</keyword>
<evidence type="ECO:0000256" key="5">
    <source>
        <dbReference type="ARBA" id="ARBA00022777"/>
    </source>
</evidence>
<feature type="domain" description="PAC" evidence="8">
    <location>
        <begin position="1303"/>
        <end position="1355"/>
    </location>
</feature>
<evidence type="ECO:0000256" key="2">
    <source>
        <dbReference type="ARBA" id="ARBA00012438"/>
    </source>
</evidence>
<proteinExistence type="predicted"/>
<name>A0ABX2E2C9_9FLAO</name>
<dbReference type="EMBL" id="JABRWQ010000002">
    <property type="protein sequence ID" value="NRD22648.1"/>
    <property type="molecule type" value="Genomic_DNA"/>
</dbReference>
<dbReference type="Pfam" id="PF20973">
    <property type="entry name" value="VUPS"/>
    <property type="match status" value="1"/>
</dbReference>
<dbReference type="PROSITE" id="PS50113">
    <property type="entry name" value="PAC"/>
    <property type="match status" value="7"/>
</dbReference>
<dbReference type="InterPro" id="IPR013655">
    <property type="entry name" value="PAS_fold_3"/>
</dbReference>
<accession>A0ABX2E2C9</accession>
<dbReference type="InterPro" id="IPR052162">
    <property type="entry name" value="Sensor_kinase/Photoreceptor"/>
</dbReference>
<dbReference type="Gene3D" id="2.10.70.100">
    <property type="match status" value="2"/>
</dbReference>
<dbReference type="Gene3D" id="3.30.450.20">
    <property type="entry name" value="PAS domain"/>
    <property type="match status" value="12"/>
</dbReference>
<feature type="transmembrane region" description="Helical" evidence="6">
    <location>
        <begin position="101"/>
        <end position="119"/>
    </location>
</feature>
<dbReference type="PANTHER" id="PTHR43304:SF1">
    <property type="entry name" value="PAC DOMAIN-CONTAINING PROTEIN"/>
    <property type="match status" value="1"/>
</dbReference>
<evidence type="ECO:0000313" key="10">
    <source>
        <dbReference type="Proteomes" id="UP000805085"/>
    </source>
</evidence>
<dbReference type="InterPro" id="IPR048533">
    <property type="entry name" value="VUPS"/>
</dbReference>
<keyword evidence="3" id="KW-0597">Phosphoprotein</keyword>
<feature type="transmembrane region" description="Helical" evidence="6">
    <location>
        <begin position="31"/>
        <end position="52"/>
    </location>
</feature>
<evidence type="ECO:0000313" key="9">
    <source>
        <dbReference type="EMBL" id="NRD22648.1"/>
    </source>
</evidence>
<dbReference type="InterPro" id="IPR035965">
    <property type="entry name" value="PAS-like_dom_sf"/>
</dbReference>
<dbReference type="SUPFAM" id="SSF55785">
    <property type="entry name" value="PYP-like sensor domain (PAS domain)"/>
    <property type="match status" value="12"/>
</dbReference>
<feature type="domain" description="PAS" evidence="7">
    <location>
        <begin position="978"/>
        <end position="1048"/>
    </location>
</feature>
<protein>
    <recommendedName>
        <fullName evidence="2">histidine kinase</fullName>
        <ecNumber evidence="2">2.7.13.3</ecNumber>
    </recommendedName>
</protein>
<dbReference type="Pfam" id="PF13426">
    <property type="entry name" value="PAS_9"/>
    <property type="match status" value="2"/>
</dbReference>
<evidence type="ECO:0000259" key="8">
    <source>
        <dbReference type="PROSITE" id="PS50113"/>
    </source>
</evidence>
<feature type="transmembrane region" description="Helical" evidence="6">
    <location>
        <begin position="131"/>
        <end position="153"/>
    </location>
</feature>
<dbReference type="SMART" id="SM00091">
    <property type="entry name" value="PAS"/>
    <property type="match status" value="12"/>
</dbReference>
<feature type="domain" description="PAC" evidence="8">
    <location>
        <begin position="672"/>
        <end position="724"/>
    </location>
</feature>
<evidence type="ECO:0000259" key="7">
    <source>
        <dbReference type="PROSITE" id="PS50112"/>
    </source>
</evidence>
<comment type="catalytic activity">
    <reaction evidence="1">
        <text>ATP + protein L-histidine = ADP + protein N-phospho-L-histidine.</text>
        <dbReference type="EC" id="2.7.13.3"/>
    </reaction>
</comment>
<feature type="domain" description="PAC" evidence="8">
    <location>
        <begin position="1050"/>
        <end position="1102"/>
    </location>
</feature>
<reference evidence="9 10" key="1">
    <citation type="journal article" date="2015" name="Int. J. Syst. Evol. Microbiol.">
        <title>Winogradskyella litoriviva sp. nov., isolated from coastal seawater.</title>
        <authorList>
            <person name="Nedashkovskaya O.I."/>
            <person name="Kukhlevskiy A.D."/>
            <person name="Zhukova N.V."/>
            <person name="Kim S.J."/>
            <person name="Rhee S.K."/>
            <person name="Mikhailov V.V."/>
        </authorList>
    </citation>
    <scope>NUCLEOTIDE SEQUENCE [LARGE SCALE GENOMIC DNA]</scope>
    <source>
        <strain evidence="9 10">KMM6491</strain>
    </source>
</reference>
<feature type="transmembrane region" description="Helical" evidence="6">
    <location>
        <begin position="165"/>
        <end position="187"/>
    </location>
</feature>
<feature type="domain" description="PAS" evidence="7">
    <location>
        <begin position="235"/>
        <end position="282"/>
    </location>
</feature>
<feature type="domain" description="PAC" evidence="8">
    <location>
        <begin position="799"/>
        <end position="851"/>
    </location>
</feature>
<feature type="domain" description="PAS" evidence="7">
    <location>
        <begin position="725"/>
        <end position="795"/>
    </location>
</feature>
<dbReference type="InterPro" id="IPR013767">
    <property type="entry name" value="PAS_fold"/>
</dbReference>
<sequence length="1790" mass="206851">MAPLFMLVGAIHFFQSNFGKLFSVEILDDVIIYPISSILFVCILFTVLLIYIKEGVTSTKAVITGIVITNLILSLLVLFINRHQPESLTSELIFNIHLKSVFINTFLGLAELLMLVILYQTLINRLKKTSLIFVLILSLLAVSIFHSVVYNVIYNFNNSALTTLITSQTIANSILALCYGILLYVYLKYFDIRKTHFKFISNKNIDIFSILKFNKTSANQYVKNENDNQKIFFDIESTLNNISDGFISLDSNWYYTYINKKAADLLGRTPESLIGKHIWTEFPEGIGRSFYKAYYKAVETQETIYFEDYYEPLDKWFENRVYPTEDGITIYFRDITEKIQADSHNHKLGSLINSSEQFIGLASLEGKPFYLNSNGRALVGLAENEDLPETIYKFYPPEYKHEVKNQQMSEVFNNEKWTGETHFINFKTNKLIPVEVSRFLIRDSNSNSPIALGIVATDITERKASENEILDIQQKMQAAIRIGNIGHWSWDISKDEVYWSDFMYKIYDVPKDTVIEYNTASNCVHPEDKKVYNEISAQRIKDKSNKPFEYRILSKDGSIKYVMVQMEVVETPSGVPIKFHGTVIDVTERKTAEEKLANSELLFRQLTTTAPVGMFRMQLDGSCNFVNQQWEEYACMSYNDAMGFGWTNAIHPDDRERVLNAWMKIVPTGKDFNVDFRFLNPDGKILWMTVKAVGNYNSSNKLYGYIGICLDVSETKLAQENLKKSEKLFKRLTSKAPVGIFQTDAEGACNYVNDKWLQHSGLAYEEAMGAGWANALHPDDLDRIVKEWQNYLLTDETELKTHFRFLHKNDNVVWVTVKTVATFDAENNLNGYIGMTIDVTESKQAEENLINSELLFRGLSTHAPVGIFKTDKVGVCNFVNAEWINYSGLSFDQAMGLGWTSALHKEDKDRVIKSWQISIQKQKEFITDCRFETKEGIVTWLSVKAVCYYDTNNNLNGYIGMCVDITERKLAEEQLKTNEKYLENILNNIGDPVFVKDEQSRMILVNDALCSIFSMSRENILGKTMAENVPMEERNRFLANDRHIIETGIENVNEETVSLNNTELRSISTKKTRFIDSNGNKYIIGVIRDITERKKAENEIAEMQGKIEAAIRIGNIGYWSWDIEKDEVYWSDLMYDIYDVDRGAKLKYDTVLSRVHPEDRDFHDKITQDRILSKNTDPFEYRVLCTDQRVKYVTVQTEVIEDEQGNAIKFQGTVLDITEKKKAEIKLINSEKLFKRLISNAPIAILQSDKYGLCNYVNKEWLNYTGQTFEEAMEFGFVKAVHPDDREDVINKWKQAVATEENVNIVYRCLKKDDSISWLLNNSVKIYNANNEFSGFISSVIDITEAKKAEEIELKSKQYLNDILNNIGDPVFVKNSESKLILVNDALCNVFGLPREEILGKTLGERKPAKERETLFKIEKHILETGEEVVNEETVSLNFKEPRTFSIKKTRYIDNDSNKLIIGVLRDITERKKVEEEIRKTHQRLTTHLNNSPLAVIEWDKEFNITNWSVQAENIFGWDEQEVIGKHFREFNLVYNEDEFLISKFYNDLKNGKVNYNRVINRNNTKENKVIYCEWYNSVLLCPKGNIESYFSIVLDVTERIEIEKSIAESEEKFSKVFHSSLIGYSIINSDQIRVDVNETMAKMLESTRAHLIGKTMEDANVDRLDDFYYDQKSRLFKKLMKDGFLNNETVDRVLVSGKKISLLCSVEAIEIAGETHALFAVIDNTENKITETELENYRNNLEELVEIRTEEVKSKNIQLERMNKMFVGRELKMRDLKKVIKDLKNKYED</sequence>
<keyword evidence="10" id="KW-1185">Reference proteome</keyword>
<dbReference type="InterPro" id="IPR013656">
    <property type="entry name" value="PAS_4"/>
</dbReference>
<feature type="domain" description="PAS" evidence="7">
    <location>
        <begin position="852"/>
        <end position="922"/>
    </location>
</feature>
<dbReference type="SMART" id="SM00086">
    <property type="entry name" value="PAC"/>
    <property type="match status" value="9"/>
</dbReference>
<feature type="domain" description="PAC" evidence="8">
    <location>
        <begin position="1177"/>
        <end position="1229"/>
    </location>
</feature>
<dbReference type="Pfam" id="PF08448">
    <property type="entry name" value="PAS_4"/>
    <property type="match status" value="2"/>
</dbReference>
<dbReference type="InterPro" id="IPR000014">
    <property type="entry name" value="PAS"/>
</dbReference>
<dbReference type="InterPro" id="IPR001610">
    <property type="entry name" value="PAC"/>
</dbReference>
<keyword evidence="6" id="KW-1133">Transmembrane helix</keyword>
<keyword evidence="4" id="KW-0808">Transferase</keyword>
<evidence type="ECO:0000256" key="3">
    <source>
        <dbReference type="ARBA" id="ARBA00022553"/>
    </source>
</evidence>
<feature type="domain" description="PAS" evidence="7">
    <location>
        <begin position="599"/>
        <end position="669"/>
    </location>
</feature>
<feature type="domain" description="PAS" evidence="7">
    <location>
        <begin position="1481"/>
        <end position="1553"/>
    </location>
</feature>
<feature type="domain" description="PAS" evidence="7">
    <location>
        <begin position="1356"/>
        <end position="1426"/>
    </location>
</feature>
<keyword evidence="6" id="KW-0472">Membrane</keyword>
<dbReference type="EC" id="2.7.13.3" evidence="2"/>
<feature type="domain" description="PAS" evidence="7">
    <location>
        <begin position="1230"/>
        <end position="1300"/>
    </location>
</feature>
<dbReference type="InterPro" id="IPR000700">
    <property type="entry name" value="PAS-assoc_C"/>
</dbReference>
<evidence type="ECO:0000256" key="1">
    <source>
        <dbReference type="ARBA" id="ARBA00000085"/>
    </source>
</evidence>
<evidence type="ECO:0000256" key="6">
    <source>
        <dbReference type="SAM" id="Phobius"/>
    </source>
</evidence>
<evidence type="ECO:0000256" key="4">
    <source>
        <dbReference type="ARBA" id="ARBA00022679"/>
    </source>
</evidence>
<keyword evidence="6" id="KW-0812">Transmembrane</keyword>
<feature type="domain" description="PAC" evidence="8">
    <location>
        <begin position="546"/>
        <end position="598"/>
    </location>
</feature>
<comment type="caution">
    <text evidence="9">The sequence shown here is derived from an EMBL/GenBank/DDBJ whole genome shotgun (WGS) entry which is preliminary data.</text>
</comment>
<feature type="domain" description="PAC" evidence="8">
    <location>
        <begin position="925"/>
        <end position="977"/>
    </location>
</feature>
<gene>
    <name evidence="9" type="ORF">HNV10_05320</name>
</gene>
<dbReference type="Pfam" id="PF00989">
    <property type="entry name" value="PAS"/>
    <property type="match status" value="2"/>
</dbReference>
<dbReference type="Proteomes" id="UP000805085">
    <property type="component" value="Unassembled WGS sequence"/>
</dbReference>
<feature type="transmembrane region" description="Helical" evidence="6">
    <location>
        <begin position="61"/>
        <end position="81"/>
    </location>
</feature>
<feature type="domain" description="PAS" evidence="7">
    <location>
        <begin position="344"/>
        <end position="415"/>
    </location>
</feature>
<organism evidence="9 10">
    <name type="scientific">Winogradskyella litoriviva</name>
    <dbReference type="NCBI Taxonomy" id="1220182"/>
    <lineage>
        <taxon>Bacteria</taxon>
        <taxon>Pseudomonadati</taxon>
        <taxon>Bacteroidota</taxon>
        <taxon>Flavobacteriia</taxon>
        <taxon>Flavobacteriales</taxon>
        <taxon>Flavobacteriaceae</taxon>
        <taxon>Winogradskyella</taxon>
    </lineage>
</organism>
<dbReference type="PROSITE" id="PS50112">
    <property type="entry name" value="PAS"/>
    <property type="match status" value="9"/>
</dbReference>